<sequence>MRLERGSFTAITGTIGSGKTTLLKALIGLLPLQAGEIYWNAQKVTHPHQFFVPPGAPIPRKFLSFLAARCEITLPWG</sequence>
<evidence type="ECO:0000313" key="2">
    <source>
        <dbReference type="Proteomes" id="UP000095472"/>
    </source>
</evidence>
<keyword evidence="1" id="KW-0547">Nucleotide-binding</keyword>
<accession>A0ACD5GND8</accession>
<organism evidence="1 2">
    <name type="scientific">Desertifilum tharense IPPAS B-1220</name>
    <dbReference type="NCBI Taxonomy" id="1781255"/>
    <lineage>
        <taxon>Bacteria</taxon>
        <taxon>Bacillati</taxon>
        <taxon>Cyanobacteriota</taxon>
        <taxon>Cyanophyceae</taxon>
        <taxon>Desertifilales</taxon>
        <taxon>Desertifilaceae</taxon>
        <taxon>Desertifilum</taxon>
    </lineage>
</organism>
<keyword evidence="2" id="KW-1185">Reference proteome</keyword>
<dbReference type="Proteomes" id="UP000095472">
    <property type="component" value="Chromosome"/>
</dbReference>
<dbReference type="EMBL" id="CP182909">
    <property type="protein sequence ID" value="XPM62280.1"/>
    <property type="molecule type" value="Genomic_DNA"/>
</dbReference>
<gene>
    <name evidence="1" type="ORF">BH720_021070</name>
</gene>
<proteinExistence type="predicted"/>
<protein>
    <submittedName>
        <fullName evidence="1">ATP-binding cassette domain-containing protein</fullName>
    </submittedName>
</protein>
<keyword evidence="1" id="KW-0067">ATP-binding</keyword>
<name>A0ACD5GND8_9CYAN</name>
<evidence type="ECO:0000313" key="1">
    <source>
        <dbReference type="EMBL" id="XPM62280.1"/>
    </source>
</evidence>
<reference evidence="1 2" key="1">
    <citation type="journal article" date="2016" name="Genome Announc.">
        <title>Draft Genome Sequence of the Thermotolerant Cyanobacterium Desertifilum sp. IPPAS B-1220.</title>
        <authorList>
            <person name="Mironov K.S."/>
            <person name="Sinetova M.A."/>
            <person name="Bolatkhan K."/>
            <person name="Zayadan B.K."/>
            <person name="Ustinova V.V."/>
            <person name="Kupriyanova E.V."/>
            <person name="Skrypnik A.N."/>
            <person name="Gogoleva N.E."/>
            <person name="Gogolev Y.V."/>
            <person name="Los D.A."/>
        </authorList>
    </citation>
    <scope>NUCLEOTIDE SEQUENCE [LARGE SCALE GENOMIC DNA]</scope>
    <source>
        <strain evidence="1 2">IPPAS B-1220</strain>
    </source>
</reference>